<feature type="compositionally biased region" description="Low complexity" evidence="1">
    <location>
        <begin position="37"/>
        <end position="47"/>
    </location>
</feature>
<dbReference type="EMBL" id="QGTQ01000047">
    <property type="protein sequence ID" value="PWV89371.1"/>
    <property type="molecule type" value="Genomic_DNA"/>
</dbReference>
<sequence length="523" mass="57135">MVKAKKSALLLMVLALTSSMALAACGSKDDDKETKTDTTTPATTTTDDSTKTDDKKDDAAGAASDLKPYKLVMVYPGGAQPDEAKIEDAMNKYLTEKINATIDLQPIDWTAWEDKVNLMIASRDPVDIFFTAQWTKYAVNVAKNAFLDLAPYLDKYGQDIKTELDPAYLEGSKIDGKNYGVPTNKELAAQGGIVYRKDWADELGIDMSAVKTIQDLDAVFAKVKAAKPEVTPLYLLKGENFDAHYFGNFDALGDTSIPGIILKDSTETTVKASYDTQRYVDTLKITRDFFNKGYINSDAATTTTMNTDALKAGNVFAITSSLKPGKDAELAASTGLVGKLAQIELNEKTVSTSETSGSMLAISTTSGDPDRAMMFINLLHTDKYLNNLLNFGIEGDHFNRDGEIITPTDNAKNYSPGAAWMFGNQFLNYVLNSEAPDKWDQFKKFNEGPKVSPGLGFVFDSEPVKAEVSAIVNIDRQYQVALETGSVDVDSVLAEYKDKLIKAGVEKVIAEKQKQFDAFLASK</sequence>
<comment type="caution">
    <text evidence="4">The sequence shown here is derived from an EMBL/GenBank/DDBJ whole genome shotgun (WGS) entry which is preliminary data.</text>
</comment>
<accession>A0A2V2YEQ9</accession>
<dbReference type="PANTHER" id="PTHR43649">
    <property type="entry name" value="ARABINOSE-BINDING PROTEIN-RELATED"/>
    <property type="match status" value="1"/>
</dbReference>
<dbReference type="InterPro" id="IPR022627">
    <property type="entry name" value="DUF3502"/>
</dbReference>
<dbReference type="Gene3D" id="3.40.190.10">
    <property type="entry name" value="Periplasmic binding protein-like II"/>
    <property type="match status" value="1"/>
</dbReference>
<evidence type="ECO:0000313" key="4">
    <source>
        <dbReference type="EMBL" id="PWV89371.1"/>
    </source>
</evidence>
<evidence type="ECO:0000259" key="3">
    <source>
        <dbReference type="Pfam" id="PF12010"/>
    </source>
</evidence>
<gene>
    <name evidence="4" type="ORF">DFQ01_14722</name>
</gene>
<dbReference type="Proteomes" id="UP000246635">
    <property type="component" value="Unassembled WGS sequence"/>
</dbReference>
<protein>
    <submittedName>
        <fullName evidence="4">Carbohydrate ABC transporter substrate-binding protein (CUT1 family)</fullName>
    </submittedName>
</protein>
<reference evidence="4 5" key="1">
    <citation type="submission" date="2018-05" db="EMBL/GenBank/DDBJ databases">
        <title>Genomic Encyclopedia of Type Strains, Phase III (KMG-III): the genomes of soil and plant-associated and newly described type strains.</title>
        <authorList>
            <person name="Whitman W."/>
        </authorList>
    </citation>
    <scope>NUCLEOTIDE SEQUENCE [LARGE SCALE GENOMIC DNA]</scope>
    <source>
        <strain evidence="4 5">CECT 5696</strain>
    </source>
</reference>
<feature type="compositionally biased region" description="Basic and acidic residues" evidence="1">
    <location>
        <begin position="48"/>
        <end position="59"/>
    </location>
</feature>
<feature type="region of interest" description="Disordered" evidence="1">
    <location>
        <begin position="26"/>
        <end position="59"/>
    </location>
</feature>
<dbReference type="AlphaFoldDB" id="A0A2V2YEQ9"/>
<evidence type="ECO:0000256" key="2">
    <source>
        <dbReference type="SAM" id="SignalP"/>
    </source>
</evidence>
<feature type="signal peptide" evidence="2">
    <location>
        <begin position="1"/>
        <end position="23"/>
    </location>
</feature>
<dbReference type="RefSeq" id="WP_110047556.1">
    <property type="nucleotide sequence ID" value="NZ_CP054613.1"/>
</dbReference>
<dbReference type="Pfam" id="PF12010">
    <property type="entry name" value="DUF3502"/>
    <property type="match status" value="1"/>
</dbReference>
<dbReference type="InterPro" id="IPR050490">
    <property type="entry name" value="Bact_solute-bd_prot1"/>
</dbReference>
<evidence type="ECO:0000256" key="1">
    <source>
        <dbReference type="SAM" id="MobiDB-lite"/>
    </source>
</evidence>
<feature type="domain" description="DUF3502" evidence="3">
    <location>
        <begin position="454"/>
        <end position="521"/>
    </location>
</feature>
<organism evidence="4 5">
    <name type="scientific">Paenibacillus cellulosilyticus</name>
    <dbReference type="NCBI Taxonomy" id="375489"/>
    <lineage>
        <taxon>Bacteria</taxon>
        <taxon>Bacillati</taxon>
        <taxon>Bacillota</taxon>
        <taxon>Bacilli</taxon>
        <taxon>Bacillales</taxon>
        <taxon>Paenibacillaceae</taxon>
        <taxon>Paenibacillus</taxon>
    </lineage>
</organism>
<evidence type="ECO:0000313" key="5">
    <source>
        <dbReference type="Proteomes" id="UP000246635"/>
    </source>
</evidence>
<name>A0A2V2YEQ9_9BACL</name>
<feature type="compositionally biased region" description="Basic and acidic residues" evidence="1">
    <location>
        <begin position="27"/>
        <end position="36"/>
    </location>
</feature>
<dbReference type="PROSITE" id="PS51257">
    <property type="entry name" value="PROKAR_LIPOPROTEIN"/>
    <property type="match status" value="1"/>
</dbReference>
<dbReference type="OrthoDB" id="7936627at2"/>
<dbReference type="PANTHER" id="PTHR43649:SF17">
    <property type="entry name" value="ABC TRANSPORTER SOLUTE BINDING PROTEIN-SUGAR TRANSPORT"/>
    <property type="match status" value="1"/>
</dbReference>
<feature type="chain" id="PRO_5016003874" evidence="2">
    <location>
        <begin position="24"/>
        <end position="523"/>
    </location>
</feature>
<keyword evidence="2" id="KW-0732">Signal</keyword>
<dbReference type="SUPFAM" id="SSF53850">
    <property type="entry name" value="Periplasmic binding protein-like II"/>
    <property type="match status" value="1"/>
</dbReference>
<proteinExistence type="predicted"/>
<keyword evidence="5" id="KW-1185">Reference proteome</keyword>